<dbReference type="CDD" id="cd08422">
    <property type="entry name" value="PBP2_CrgA_like"/>
    <property type="match status" value="1"/>
</dbReference>
<dbReference type="Proteomes" id="UP000254069">
    <property type="component" value="Unassembled WGS sequence"/>
</dbReference>
<dbReference type="PANTHER" id="PTHR30537">
    <property type="entry name" value="HTH-TYPE TRANSCRIPTIONAL REGULATOR"/>
    <property type="match status" value="1"/>
</dbReference>
<dbReference type="EMBL" id="UGYO01000001">
    <property type="protein sequence ID" value="SUI69158.1"/>
    <property type="molecule type" value="Genomic_DNA"/>
</dbReference>
<keyword evidence="2" id="KW-0805">Transcription regulation</keyword>
<gene>
    <name evidence="5" type="primary">dmlR_7</name>
    <name evidence="5" type="ORF">NCTC10738_02032</name>
</gene>
<dbReference type="FunFam" id="1.10.10.10:FF:000001">
    <property type="entry name" value="LysR family transcriptional regulator"/>
    <property type="match status" value="1"/>
</dbReference>
<evidence type="ECO:0000313" key="5">
    <source>
        <dbReference type="EMBL" id="SUI69158.1"/>
    </source>
</evidence>
<dbReference type="RefSeq" id="WP_101059677.1">
    <property type="nucleotide sequence ID" value="NZ_AP024609.1"/>
</dbReference>
<keyword evidence="6" id="KW-1185">Reference proteome</keyword>
<dbReference type="FunFam" id="3.40.190.290:FF:000001">
    <property type="entry name" value="Transcriptional regulator, LysR family"/>
    <property type="match status" value="1"/>
</dbReference>
<dbReference type="PRINTS" id="PR00039">
    <property type="entry name" value="HTHLYSR"/>
</dbReference>
<dbReference type="GO" id="GO:0003700">
    <property type="term" value="F:DNA-binding transcription factor activity"/>
    <property type="evidence" value="ECO:0007669"/>
    <property type="project" value="InterPro"/>
</dbReference>
<dbReference type="Gene3D" id="1.10.10.10">
    <property type="entry name" value="Winged helix-like DNA-binding domain superfamily/Winged helix DNA-binding domain"/>
    <property type="match status" value="1"/>
</dbReference>
<keyword evidence="3" id="KW-0238">DNA-binding</keyword>
<dbReference type="SUPFAM" id="SSF46785">
    <property type="entry name" value="Winged helix' DNA-binding domain"/>
    <property type="match status" value="1"/>
</dbReference>
<protein>
    <submittedName>
        <fullName evidence="5">D-malate degradation protein R</fullName>
    </submittedName>
</protein>
<dbReference type="InterPro" id="IPR005119">
    <property type="entry name" value="LysR_subst-bd"/>
</dbReference>
<evidence type="ECO:0000256" key="2">
    <source>
        <dbReference type="ARBA" id="ARBA00023015"/>
    </source>
</evidence>
<dbReference type="Pfam" id="PF03466">
    <property type="entry name" value="LysR_substrate"/>
    <property type="match status" value="1"/>
</dbReference>
<dbReference type="Gene3D" id="3.40.190.290">
    <property type="match status" value="1"/>
</dbReference>
<comment type="similarity">
    <text evidence="1">Belongs to the LysR transcriptional regulatory family.</text>
</comment>
<dbReference type="InterPro" id="IPR036388">
    <property type="entry name" value="WH-like_DNA-bd_sf"/>
</dbReference>
<dbReference type="Pfam" id="PF00126">
    <property type="entry name" value="HTH_1"/>
    <property type="match status" value="1"/>
</dbReference>
<evidence type="ECO:0000313" key="6">
    <source>
        <dbReference type="Proteomes" id="UP000254069"/>
    </source>
</evidence>
<dbReference type="InterPro" id="IPR058163">
    <property type="entry name" value="LysR-type_TF_proteobact-type"/>
</dbReference>
<evidence type="ECO:0000256" key="3">
    <source>
        <dbReference type="ARBA" id="ARBA00023125"/>
    </source>
</evidence>
<name>A0A379ZW87_9GAMM</name>
<dbReference type="GO" id="GO:0006351">
    <property type="term" value="P:DNA-templated transcription"/>
    <property type="evidence" value="ECO:0007669"/>
    <property type="project" value="TreeGrafter"/>
</dbReference>
<keyword evidence="4" id="KW-0804">Transcription</keyword>
<organism evidence="5 6">
    <name type="scientific">Shewanella algae</name>
    <dbReference type="NCBI Taxonomy" id="38313"/>
    <lineage>
        <taxon>Bacteria</taxon>
        <taxon>Pseudomonadati</taxon>
        <taxon>Pseudomonadota</taxon>
        <taxon>Gammaproteobacteria</taxon>
        <taxon>Alteromonadales</taxon>
        <taxon>Shewanellaceae</taxon>
        <taxon>Shewanella</taxon>
    </lineage>
</organism>
<reference evidence="5 6" key="1">
    <citation type="submission" date="2018-06" db="EMBL/GenBank/DDBJ databases">
        <authorList>
            <consortium name="Pathogen Informatics"/>
            <person name="Doyle S."/>
        </authorList>
    </citation>
    <scope>NUCLEOTIDE SEQUENCE [LARGE SCALE GENOMIC DNA]</scope>
    <source>
        <strain evidence="5 6">NCTC10738</strain>
    </source>
</reference>
<accession>A0A379ZW87</accession>
<proteinExistence type="inferred from homology"/>
<evidence type="ECO:0000256" key="1">
    <source>
        <dbReference type="ARBA" id="ARBA00009437"/>
    </source>
</evidence>
<dbReference type="GO" id="GO:0043565">
    <property type="term" value="F:sequence-specific DNA binding"/>
    <property type="evidence" value="ECO:0007669"/>
    <property type="project" value="TreeGrafter"/>
</dbReference>
<dbReference type="InterPro" id="IPR000847">
    <property type="entry name" value="LysR_HTH_N"/>
</dbReference>
<dbReference type="InterPro" id="IPR036390">
    <property type="entry name" value="WH_DNA-bd_sf"/>
</dbReference>
<evidence type="ECO:0000256" key="4">
    <source>
        <dbReference type="ARBA" id="ARBA00023163"/>
    </source>
</evidence>
<dbReference type="PANTHER" id="PTHR30537:SF5">
    <property type="entry name" value="HTH-TYPE TRANSCRIPTIONAL ACTIVATOR TTDR-RELATED"/>
    <property type="match status" value="1"/>
</dbReference>
<dbReference type="SUPFAM" id="SSF53850">
    <property type="entry name" value="Periplasmic binding protein-like II"/>
    <property type="match status" value="1"/>
</dbReference>
<dbReference type="AlphaFoldDB" id="A0A379ZW87"/>
<sequence length="297" mass="33125">MDHFNALPVFVAVVESGSFSAAAKQLGSSKSAISKRISQLETRLGVQLLYRTTRSLSLTEAGERYYDSVRHAVRFAREAEDAIGELQHSPKGLLRMSVPMVYGRRYVAPLMAEFLQRFPDIRLQLELSDSHTDLIAEGFDLALRIGELADSSLVAKRIAPCESFLVASPEYLKRHGTPQTPEQLGQHNCLFYSLFRGGSEWRFLGPQQQSGGEVRIEPKGNFEVNNSDAIHSAILQGLGIANMPDFIVRGDIAKGRLVALMPEYRLPRHAIYCVYPRRKHLPAKVSAMIDFLTAKLP</sequence>
<dbReference type="PROSITE" id="PS50931">
    <property type="entry name" value="HTH_LYSR"/>
    <property type="match status" value="1"/>
</dbReference>